<gene>
    <name evidence="2" type="ORF">PEVE_00009398</name>
</gene>
<dbReference type="InterPro" id="IPR052958">
    <property type="entry name" value="IFN-induced_PKR_regulator"/>
</dbReference>
<feature type="transmembrane region" description="Helical" evidence="1">
    <location>
        <begin position="197"/>
        <end position="220"/>
    </location>
</feature>
<keyword evidence="1" id="KW-0472">Membrane</keyword>
<keyword evidence="1" id="KW-0812">Transmembrane</keyword>
<evidence type="ECO:0000313" key="3">
    <source>
        <dbReference type="Proteomes" id="UP001159427"/>
    </source>
</evidence>
<accession>A0ABN8M0H4</accession>
<keyword evidence="3" id="KW-1185">Reference proteome</keyword>
<organism evidence="2 3">
    <name type="scientific">Porites evermanni</name>
    <dbReference type="NCBI Taxonomy" id="104178"/>
    <lineage>
        <taxon>Eukaryota</taxon>
        <taxon>Metazoa</taxon>
        <taxon>Cnidaria</taxon>
        <taxon>Anthozoa</taxon>
        <taxon>Hexacorallia</taxon>
        <taxon>Scleractinia</taxon>
        <taxon>Fungiina</taxon>
        <taxon>Poritidae</taxon>
        <taxon>Porites</taxon>
    </lineage>
</organism>
<dbReference type="PANTHER" id="PTHR46289:SF14">
    <property type="entry name" value="DUF4371 DOMAIN-CONTAINING PROTEIN"/>
    <property type="match status" value="1"/>
</dbReference>
<sequence length="320" mass="35891">MSRQKPITAFFCEKYGDHVQHNQCTSSESVNLAASAELVDLDEDYSIQTADPDAEPTLAKRRKLIKDHQESLSVDVAKYINDREKLTNEEKCAVLQLAKHSPKRKGILSEKLSESAGNDLLADSGLSARTEDDQREDVIALRANKNRYHLPTLSDTRWLSQVDSTSTLLSNYEAVHEALDEVRVQSTGQSSHDAASYLYSMSAFCFIVAAVICQYILAFTRPLSVVLQSKECDLVLAHEDARNLVAAIQSQRSDERFHLLYSRATAIASKVGVSSTKPRTVNRQVNRANANVGGDIEVHYKVNFYYPFIDHVIQHLNDRF</sequence>
<proteinExistence type="predicted"/>
<evidence type="ECO:0000256" key="1">
    <source>
        <dbReference type="SAM" id="Phobius"/>
    </source>
</evidence>
<protein>
    <submittedName>
        <fullName evidence="2">Uncharacterized protein</fullName>
    </submittedName>
</protein>
<reference evidence="2 3" key="1">
    <citation type="submission" date="2022-05" db="EMBL/GenBank/DDBJ databases">
        <authorList>
            <consortium name="Genoscope - CEA"/>
            <person name="William W."/>
        </authorList>
    </citation>
    <scope>NUCLEOTIDE SEQUENCE [LARGE SCALE GENOMIC DNA]</scope>
</reference>
<keyword evidence="1" id="KW-1133">Transmembrane helix</keyword>
<dbReference type="Proteomes" id="UP001159427">
    <property type="component" value="Unassembled WGS sequence"/>
</dbReference>
<comment type="caution">
    <text evidence="2">The sequence shown here is derived from an EMBL/GenBank/DDBJ whole genome shotgun (WGS) entry which is preliminary data.</text>
</comment>
<feature type="non-terminal residue" evidence="2">
    <location>
        <position position="320"/>
    </location>
</feature>
<evidence type="ECO:0000313" key="2">
    <source>
        <dbReference type="EMBL" id="CAH3020978.1"/>
    </source>
</evidence>
<dbReference type="EMBL" id="CALNXI010000165">
    <property type="protein sequence ID" value="CAH3020978.1"/>
    <property type="molecule type" value="Genomic_DNA"/>
</dbReference>
<name>A0ABN8M0H4_9CNID</name>
<dbReference type="PANTHER" id="PTHR46289">
    <property type="entry name" value="52 KDA REPRESSOR OF THE INHIBITOR OF THE PROTEIN KINASE-LIKE PROTEIN-RELATED"/>
    <property type="match status" value="1"/>
</dbReference>